<dbReference type="CDD" id="cd06830">
    <property type="entry name" value="PLPDE_III_ADC"/>
    <property type="match status" value="2"/>
</dbReference>
<keyword evidence="10 13" id="KW-0456">Lyase</keyword>
<name>A0A199VZT0_ANACO</name>
<evidence type="ECO:0000256" key="9">
    <source>
        <dbReference type="ARBA" id="ARBA00023066"/>
    </source>
</evidence>
<dbReference type="EC" id="4.1.1.19" evidence="5 13"/>
<proteinExistence type="inferred from homology"/>
<dbReference type="SUPFAM" id="SSF50621">
    <property type="entry name" value="Alanine racemase C-terminal domain-like"/>
    <property type="match status" value="2"/>
</dbReference>
<evidence type="ECO:0000256" key="1">
    <source>
        <dbReference type="ARBA" id="ARBA00001933"/>
    </source>
</evidence>
<organism evidence="15 16">
    <name type="scientific">Ananas comosus</name>
    <name type="common">Pineapple</name>
    <name type="synonym">Ananas ananas</name>
    <dbReference type="NCBI Taxonomy" id="4615"/>
    <lineage>
        <taxon>Eukaryota</taxon>
        <taxon>Viridiplantae</taxon>
        <taxon>Streptophyta</taxon>
        <taxon>Embryophyta</taxon>
        <taxon>Tracheophyta</taxon>
        <taxon>Spermatophyta</taxon>
        <taxon>Magnoliopsida</taxon>
        <taxon>Liliopsida</taxon>
        <taxon>Poales</taxon>
        <taxon>Bromeliaceae</taxon>
        <taxon>Bromelioideae</taxon>
        <taxon>Ananas</taxon>
    </lineage>
</organism>
<dbReference type="GO" id="GO:0008295">
    <property type="term" value="P:spermidine biosynthetic process"/>
    <property type="evidence" value="ECO:0007669"/>
    <property type="project" value="UniProtKB-KW"/>
</dbReference>
<evidence type="ECO:0000256" key="3">
    <source>
        <dbReference type="ARBA" id="ARBA00004773"/>
    </source>
</evidence>
<evidence type="ECO:0000256" key="12">
    <source>
        <dbReference type="PIRSR" id="PIRSR600183-50"/>
    </source>
</evidence>
<keyword evidence="9 13" id="KW-0745">Spermidine biosynthesis</keyword>
<comment type="similarity">
    <text evidence="4 13">Belongs to the Orn/Lys/Arg decarboxylase class-II family. SpeA subfamily.</text>
</comment>
<dbReference type="PRINTS" id="PR01179">
    <property type="entry name" value="ODADCRBXLASE"/>
</dbReference>
<dbReference type="GO" id="GO:0008792">
    <property type="term" value="F:arginine decarboxylase activity"/>
    <property type="evidence" value="ECO:0007669"/>
    <property type="project" value="UniProtKB-EC"/>
</dbReference>
<evidence type="ECO:0000256" key="11">
    <source>
        <dbReference type="ARBA" id="ARBA00049309"/>
    </source>
</evidence>
<keyword evidence="7 13" id="KW-0460">Magnesium</keyword>
<feature type="domain" description="Orn/DAP/Arg decarboxylase 2 N-terminal" evidence="14">
    <location>
        <begin position="674"/>
        <end position="927"/>
    </location>
</feature>
<dbReference type="InterPro" id="IPR022644">
    <property type="entry name" value="De-COase2_N"/>
</dbReference>
<feature type="active site" description="Proton donor" evidence="12">
    <location>
        <position position="479"/>
    </location>
</feature>
<dbReference type="UniPathway" id="UPA00186">
    <property type="reaction ID" value="UER00284"/>
</dbReference>
<comment type="cofactor">
    <cofactor evidence="2 13">
        <name>Mg(2+)</name>
        <dbReference type="ChEBI" id="CHEBI:18420"/>
    </cofactor>
</comment>
<evidence type="ECO:0000256" key="10">
    <source>
        <dbReference type="ARBA" id="ARBA00023239"/>
    </source>
</evidence>
<dbReference type="NCBIfam" id="NF003763">
    <property type="entry name" value="PRK05354.1"/>
    <property type="match status" value="2"/>
</dbReference>
<dbReference type="InterPro" id="IPR009006">
    <property type="entry name" value="Ala_racemase/Decarboxylase_C"/>
</dbReference>
<evidence type="ECO:0000256" key="7">
    <source>
        <dbReference type="ARBA" id="ARBA00022842"/>
    </source>
</evidence>
<dbReference type="GO" id="GO:0006527">
    <property type="term" value="P:L-arginine catabolic process"/>
    <property type="evidence" value="ECO:0007669"/>
    <property type="project" value="InterPro"/>
</dbReference>
<protein>
    <recommendedName>
        <fullName evidence="5 13">Arginine decarboxylase</fullName>
        <ecNumber evidence="5 13">4.1.1.19</ecNumber>
    </recommendedName>
</protein>
<dbReference type="AlphaFoldDB" id="A0A199VZT0"/>
<dbReference type="PRINTS" id="PR01180">
    <property type="entry name" value="ARGDCRBXLASE"/>
</dbReference>
<feature type="modified residue" description="N6-(pyridoxal phosphate)lysine" evidence="12">
    <location>
        <position position="99"/>
    </location>
</feature>
<keyword evidence="6 13" id="KW-0210">Decarboxylase</keyword>
<dbReference type="PROSITE" id="PS00879">
    <property type="entry name" value="ODR_DC_2_2"/>
    <property type="match status" value="2"/>
</dbReference>
<dbReference type="InterPro" id="IPR029066">
    <property type="entry name" value="PLP-binding_barrel"/>
</dbReference>
<comment type="pathway">
    <text evidence="3 13">Amine and polyamine biosynthesis; agmatine biosynthesis; agmatine from L-arginine: step 1/1.</text>
</comment>
<evidence type="ECO:0000256" key="6">
    <source>
        <dbReference type="ARBA" id="ARBA00022793"/>
    </source>
</evidence>
<dbReference type="PANTHER" id="PTHR43295">
    <property type="entry name" value="ARGININE DECARBOXYLASE"/>
    <property type="match status" value="1"/>
</dbReference>
<gene>
    <name evidence="15" type="ORF">ACMD2_19674</name>
</gene>
<dbReference type="InterPro" id="IPR000183">
    <property type="entry name" value="Orn/DAP/Arg_de-COase"/>
</dbReference>
<evidence type="ECO:0000256" key="4">
    <source>
        <dbReference type="ARBA" id="ARBA00008357"/>
    </source>
</evidence>
<dbReference type="EMBL" id="LSRQ01000482">
    <property type="protein sequence ID" value="OAY82493.1"/>
    <property type="molecule type" value="Genomic_DNA"/>
</dbReference>
<evidence type="ECO:0000256" key="8">
    <source>
        <dbReference type="ARBA" id="ARBA00022898"/>
    </source>
</evidence>
<sequence length="1191" mass="128977">MSTNYGYLYNIAGWGDPYFTVDSSGNVSVKIHGVETNPEQEIDLLAAVKKATEKNLQFPLILRFPDVLKHRLDSLNTAFANAIKYTGYTSHYQGVFPVKVNQNKHVVDDLVGFGKVYNFGLEAGSKPELLLAMNSLINGSPKAYLVCNGYKDMDYVSLALVARSINFNTIIVLELEEEVDTVVRASRELGVRPILGIRARLLTTNPGHFGSTSGKHGKFGLLEAQIYAVAEKLKQLGMLDCLKLLHFHIGSQIPTTSIISSAVREASGYYCHLVKMGAPMGTLDIGGGLGIDYDGTRSGSSDMSVAYGLEEYASAVVQAAKLVCNQNGVAHPVLCSESGRALVSHHSILIYDALVAVEEPSDSVTSDELISRLDELVGNPTTLHANIKSAVQSEDGNNNASLAHADQLNKHGIEIFKLSRRLAKQLEAAGDSTYAYHANLSVFSLTPDFWGIKQLFPILPIHRLNEEPKQKGTLIDLTCDSDGKIDKFIGGAQTLPLHALEQNGGGYYIGTFLAGAYQEALGSKHNLFGGPNLVRVESAGGFGGFRVVVVGAGPTAADQLKVMHHDPDEMMQAIAKRAEAAGHWTPTEQKIVKSVFYTMPYLFGEAGNVSVKIHGVETNPAQEIDLLAAVKKAITTKNLQFPLILRFPDVLKHCLDALNVAFANAIKYTGYTSHYQGVFPVKVNQNKHVVDDLVKFGKHYSFGLEAGSKPELLLAMHSLINGSPKAYLVCNGYKDMDYVSLALVARSINFNTIIVLELEDEVDTVVRASQALGVRPVLGIRARLLTTNPGHFGSTSGKHGKFGLLEAQIYAVAEKLKELNMLDCLKLLHFHIGSQIPTTSIISSAVREATGYYCNLVKIGAPMGTLDIGGGLGIDYDGTRSGSSDMSVAYGFEEYASAVVQAARLVSDQNGVAHPVLCSESGRALVSHHSILIYDALSAVEEPSDSVTSAELISRLDELVGNPTTLHANLKSAIQSKDGSNNTSLTHADQLKKHGVEIFKLSRRLAKQLEAAEETTYAYHMNLSVFSLTPDFWGIKQLFPILPIHQLNEKPTQKGRLIDLTCDSDGKVDQFIGGAQTLPLHVLEQSGGGGYYIGTFLAGAYQESLGSRHNLFGGPNLVRVESTYSLGGTFRVVVVGAGPNAADQLKVMHHDPVEMLHAIAERAKEAGHWTPTALQLLKRVFYTMPYLFGEA</sequence>
<evidence type="ECO:0000256" key="5">
    <source>
        <dbReference type="ARBA" id="ARBA00012426"/>
    </source>
</evidence>
<dbReference type="FunFam" id="3.20.20.10:FF:000001">
    <property type="entry name" value="Biosynthetic arginine decarboxylase"/>
    <property type="match status" value="1"/>
</dbReference>
<dbReference type="Gene3D" id="3.20.20.10">
    <property type="entry name" value="Alanine racemase"/>
    <property type="match status" value="2"/>
</dbReference>
<reference evidence="15 16" key="1">
    <citation type="journal article" date="2016" name="DNA Res.">
        <title>The draft genome of MD-2 pineapple using hybrid error correction of long reads.</title>
        <authorList>
            <person name="Redwan R.M."/>
            <person name="Saidin A."/>
            <person name="Kumar S.V."/>
        </authorList>
    </citation>
    <scope>NUCLEOTIDE SEQUENCE [LARGE SCALE GENOMIC DNA]</scope>
    <source>
        <strain evidence="16">cv. MD2</strain>
        <tissue evidence="15">Leaf</tissue>
    </source>
</reference>
<accession>A0A199VZT0</accession>
<comment type="cofactor">
    <cofactor evidence="1 12 13">
        <name>pyridoxal 5'-phosphate</name>
        <dbReference type="ChEBI" id="CHEBI:597326"/>
    </cofactor>
</comment>
<dbReference type="NCBIfam" id="TIGR01273">
    <property type="entry name" value="speA"/>
    <property type="match status" value="2"/>
</dbReference>
<dbReference type="PROSITE" id="PS00878">
    <property type="entry name" value="ODR_DC_2_1"/>
    <property type="match status" value="2"/>
</dbReference>
<comment type="caution">
    <text evidence="15">The sequence shown here is derived from an EMBL/GenBank/DDBJ whole genome shotgun (WGS) entry which is preliminary data.</text>
</comment>
<evidence type="ECO:0000256" key="13">
    <source>
        <dbReference type="RuleBase" id="RU003740"/>
    </source>
</evidence>
<keyword evidence="8 12" id="KW-0663">Pyridoxal phosphate</keyword>
<feature type="domain" description="Orn/DAP/Arg decarboxylase 2 N-terminal" evidence="14">
    <location>
        <begin position="91"/>
        <end position="344"/>
    </location>
</feature>
<evidence type="ECO:0000313" key="15">
    <source>
        <dbReference type="EMBL" id="OAY82493.1"/>
    </source>
</evidence>
<dbReference type="Proteomes" id="UP000092600">
    <property type="component" value="Unassembled WGS sequence"/>
</dbReference>
<dbReference type="InterPro" id="IPR022657">
    <property type="entry name" value="De-COase2_CS"/>
</dbReference>
<dbReference type="SUPFAM" id="SSF51419">
    <property type="entry name" value="PLP-binding barrel"/>
    <property type="match status" value="2"/>
</dbReference>
<dbReference type="InterPro" id="IPR022653">
    <property type="entry name" value="De-COase2_pyr-phos_BS"/>
</dbReference>
<dbReference type="GO" id="GO:0009409">
    <property type="term" value="P:response to cold"/>
    <property type="evidence" value="ECO:0007669"/>
    <property type="project" value="UniProtKB-ARBA"/>
</dbReference>
<dbReference type="Gene3D" id="1.20.58.930">
    <property type="match status" value="2"/>
</dbReference>
<dbReference type="STRING" id="4615.A0A199VZT0"/>
<dbReference type="InterPro" id="IPR002985">
    <property type="entry name" value="Arg_decrbxlase"/>
</dbReference>
<evidence type="ECO:0000259" key="14">
    <source>
        <dbReference type="Pfam" id="PF02784"/>
    </source>
</evidence>
<dbReference type="PANTHER" id="PTHR43295:SF2">
    <property type="entry name" value="ARGININE DECARBOXYLASE 2"/>
    <property type="match status" value="1"/>
</dbReference>
<dbReference type="Pfam" id="PF02784">
    <property type="entry name" value="Orn_Arg_deC_N"/>
    <property type="match status" value="2"/>
</dbReference>
<dbReference type="Gene3D" id="2.40.37.10">
    <property type="entry name" value="Lyase, Ornithine Decarboxylase, Chain A, domain 1"/>
    <property type="match status" value="2"/>
</dbReference>
<evidence type="ECO:0000256" key="2">
    <source>
        <dbReference type="ARBA" id="ARBA00001946"/>
    </source>
</evidence>
<comment type="catalytic activity">
    <reaction evidence="11 13">
        <text>L-arginine + H(+) = agmatine + CO2</text>
        <dbReference type="Rhea" id="RHEA:17641"/>
        <dbReference type="ChEBI" id="CHEBI:15378"/>
        <dbReference type="ChEBI" id="CHEBI:16526"/>
        <dbReference type="ChEBI" id="CHEBI:32682"/>
        <dbReference type="ChEBI" id="CHEBI:58145"/>
        <dbReference type="EC" id="4.1.1.19"/>
    </reaction>
</comment>
<evidence type="ECO:0000313" key="16">
    <source>
        <dbReference type="Proteomes" id="UP000092600"/>
    </source>
</evidence>